<evidence type="ECO:0000313" key="1">
    <source>
        <dbReference type="EMBL" id="MBM5458594.1"/>
    </source>
</evidence>
<dbReference type="RefSeq" id="WP_203584535.1">
    <property type="nucleotide sequence ID" value="NZ_JACOPV010000008.1"/>
</dbReference>
<comment type="caution">
    <text evidence="1">The sequence shown here is derived from an EMBL/GenBank/DDBJ whole genome shotgun (WGS) entry which is preliminary data.</text>
</comment>
<name>A0ABS2BY99_9PSED</name>
<dbReference type="EMBL" id="JACOPV010000008">
    <property type="protein sequence ID" value="MBM5458594.1"/>
    <property type="molecule type" value="Genomic_DNA"/>
</dbReference>
<protein>
    <submittedName>
        <fullName evidence="1">Uncharacterized protein</fullName>
    </submittedName>
</protein>
<keyword evidence="2" id="KW-1185">Reference proteome</keyword>
<organism evidence="1 2">
    <name type="scientific">Pseudomonas arcuscaelestis</name>
    <dbReference type="NCBI Taxonomy" id="2710591"/>
    <lineage>
        <taxon>Bacteria</taxon>
        <taxon>Pseudomonadati</taxon>
        <taxon>Pseudomonadota</taxon>
        <taxon>Gammaproteobacteria</taxon>
        <taxon>Pseudomonadales</taxon>
        <taxon>Pseudomonadaceae</taxon>
        <taxon>Pseudomonas</taxon>
    </lineage>
</organism>
<dbReference type="Proteomes" id="UP000745663">
    <property type="component" value="Unassembled WGS sequence"/>
</dbReference>
<proteinExistence type="predicted"/>
<sequence>MSDPALSGAICVVLSCTPVLAQDPARGCILLNPVQPNTLYAQDLEFNDLCSQDGKVISIVNVDNSRSWEGKIVPPYNRVRMSAKGEATETQVTFRTPTATYQVRIKP</sequence>
<gene>
    <name evidence="1" type="ORF">H8F21_13575</name>
</gene>
<reference evidence="1 2" key="1">
    <citation type="submission" date="2020-08" db="EMBL/GenBank/DDBJ databases">
        <title>Description of novel Pseudomonas species.</title>
        <authorList>
            <person name="Duman M."/>
            <person name="Mulet M."/>
            <person name="Altun S."/>
            <person name="Saticioglu I.B."/>
            <person name="Lalucat J."/>
            <person name="Garcia-Valdes E."/>
        </authorList>
    </citation>
    <scope>NUCLEOTIDE SEQUENCE [LARGE SCALE GENOMIC DNA]</scope>
    <source>
        <strain evidence="1 2">P66</strain>
    </source>
</reference>
<evidence type="ECO:0000313" key="2">
    <source>
        <dbReference type="Proteomes" id="UP000745663"/>
    </source>
</evidence>
<accession>A0ABS2BY99</accession>